<feature type="region of interest" description="Disordered" evidence="1">
    <location>
        <begin position="49"/>
        <end position="80"/>
    </location>
</feature>
<keyword evidence="4" id="KW-1185">Reference proteome</keyword>
<organism evidence="3 4">
    <name type="scientific">Mycena rosella</name>
    <name type="common">Pink bonnet</name>
    <name type="synonym">Agaricus rosellus</name>
    <dbReference type="NCBI Taxonomy" id="1033263"/>
    <lineage>
        <taxon>Eukaryota</taxon>
        <taxon>Fungi</taxon>
        <taxon>Dikarya</taxon>
        <taxon>Basidiomycota</taxon>
        <taxon>Agaricomycotina</taxon>
        <taxon>Agaricomycetes</taxon>
        <taxon>Agaricomycetidae</taxon>
        <taxon>Agaricales</taxon>
        <taxon>Marasmiineae</taxon>
        <taxon>Mycenaceae</taxon>
        <taxon>Mycena</taxon>
    </lineage>
</organism>
<evidence type="ECO:0000256" key="1">
    <source>
        <dbReference type="SAM" id="MobiDB-lite"/>
    </source>
</evidence>
<accession>A0AAD7CV90</accession>
<keyword evidence="2" id="KW-0472">Membrane</keyword>
<dbReference type="EMBL" id="JARKIE010000214">
    <property type="protein sequence ID" value="KAJ7665659.1"/>
    <property type="molecule type" value="Genomic_DNA"/>
</dbReference>
<keyword evidence="2" id="KW-1133">Transmembrane helix</keyword>
<reference evidence="3" key="1">
    <citation type="submission" date="2023-03" db="EMBL/GenBank/DDBJ databases">
        <title>Massive genome expansion in bonnet fungi (Mycena s.s.) driven by repeated elements and novel gene families across ecological guilds.</title>
        <authorList>
            <consortium name="Lawrence Berkeley National Laboratory"/>
            <person name="Harder C.B."/>
            <person name="Miyauchi S."/>
            <person name="Viragh M."/>
            <person name="Kuo A."/>
            <person name="Thoen E."/>
            <person name="Andreopoulos B."/>
            <person name="Lu D."/>
            <person name="Skrede I."/>
            <person name="Drula E."/>
            <person name="Henrissat B."/>
            <person name="Morin E."/>
            <person name="Kohler A."/>
            <person name="Barry K."/>
            <person name="LaButti K."/>
            <person name="Morin E."/>
            <person name="Salamov A."/>
            <person name="Lipzen A."/>
            <person name="Mereny Z."/>
            <person name="Hegedus B."/>
            <person name="Baldrian P."/>
            <person name="Stursova M."/>
            <person name="Weitz H."/>
            <person name="Taylor A."/>
            <person name="Grigoriev I.V."/>
            <person name="Nagy L.G."/>
            <person name="Martin F."/>
            <person name="Kauserud H."/>
        </authorList>
    </citation>
    <scope>NUCLEOTIDE SEQUENCE</scope>
    <source>
        <strain evidence="3">CBHHK067</strain>
    </source>
</reference>
<feature type="transmembrane region" description="Helical" evidence="2">
    <location>
        <begin position="12"/>
        <end position="33"/>
    </location>
</feature>
<name>A0AAD7CV90_MYCRO</name>
<comment type="caution">
    <text evidence="3">The sequence shown here is derived from an EMBL/GenBank/DDBJ whole genome shotgun (WGS) entry which is preliminary data.</text>
</comment>
<evidence type="ECO:0000313" key="4">
    <source>
        <dbReference type="Proteomes" id="UP001221757"/>
    </source>
</evidence>
<evidence type="ECO:0000256" key="2">
    <source>
        <dbReference type="SAM" id="Phobius"/>
    </source>
</evidence>
<protein>
    <submittedName>
        <fullName evidence="3">Uncharacterized protein</fullName>
    </submittedName>
</protein>
<keyword evidence="2" id="KW-0812">Transmembrane</keyword>
<dbReference type="Proteomes" id="UP001221757">
    <property type="component" value="Unassembled WGS sequence"/>
</dbReference>
<feature type="compositionally biased region" description="Low complexity" evidence="1">
    <location>
        <begin position="49"/>
        <end position="60"/>
    </location>
</feature>
<feature type="region of interest" description="Disordered" evidence="1">
    <location>
        <begin position="271"/>
        <end position="405"/>
    </location>
</feature>
<sequence length="405" mass="42843">MCSWKQEYSILVCLAGFLVASIGWLLSLLATLITKYLGEPGINIETRAAATASTRSTTRSNSLRDKAASARSPTRRARPNKLLIDVKGPPEARSQVEEVEMTLSPLDSPDAPGPGPTAIPTVNVNVQSPRLRRGCRTDRTCPALGGLAQASLGGLAHAPLGGLPRVDVDGQQQYPLLSVLLLLLLSVWSLQRLVSAARTPRAASQPAFENRPFVRRQAGETAKPTALAPRAANGHASRQAAAAVAAVRGPLSYHGGGALSVPGSLPAPVLPARPLPLRDQQGPKAAPLAHAPRRVLPPPPPRAHPGRAVPLSPRHAADPKPCPCPLSPKHAAADPKPPAPRPRTQPYAAPYFIPPPDSADAVEPAVRRRPSRRRTAPSERKSSGSVPPPLFHLSPGSSRQSLRRY</sequence>
<dbReference type="AlphaFoldDB" id="A0AAD7CV90"/>
<gene>
    <name evidence="3" type="ORF">B0H17DRAFT_1143330</name>
</gene>
<proteinExistence type="predicted"/>
<feature type="compositionally biased region" description="Polar residues" evidence="1">
    <location>
        <begin position="395"/>
        <end position="405"/>
    </location>
</feature>
<evidence type="ECO:0000313" key="3">
    <source>
        <dbReference type="EMBL" id="KAJ7665659.1"/>
    </source>
</evidence>